<evidence type="ECO:0000259" key="7">
    <source>
        <dbReference type="PROSITE" id="PS50893"/>
    </source>
</evidence>
<name>A0A1R1IBZ8_9RHOO</name>
<dbReference type="PROSITE" id="PS50893">
    <property type="entry name" value="ABC_TRANSPORTER_2"/>
    <property type="match status" value="1"/>
</dbReference>
<keyword evidence="3" id="KW-1003">Cell membrane</keyword>
<evidence type="ECO:0000256" key="3">
    <source>
        <dbReference type="ARBA" id="ARBA00022475"/>
    </source>
</evidence>
<keyword evidence="9" id="KW-1185">Reference proteome</keyword>
<gene>
    <name evidence="8" type="ORF">BJN45_01395</name>
</gene>
<dbReference type="Pfam" id="PF00005">
    <property type="entry name" value="ABC_tran"/>
    <property type="match status" value="1"/>
</dbReference>
<evidence type="ECO:0000256" key="4">
    <source>
        <dbReference type="ARBA" id="ARBA00022741"/>
    </source>
</evidence>
<reference evidence="8 9" key="1">
    <citation type="submission" date="2016-10" db="EMBL/GenBank/DDBJ databases">
        <title>Alkaliphiles isolated from bioreactors.</title>
        <authorList>
            <person name="Salah Z."/>
            <person name="Rout S.P."/>
            <person name="Humphreys P.N."/>
        </authorList>
    </citation>
    <scope>NUCLEOTIDE SEQUENCE [LARGE SCALE GENOMIC DNA]</scope>
    <source>
        <strain evidence="8 9">ZS02</strain>
    </source>
</reference>
<dbReference type="InterPro" id="IPR052156">
    <property type="entry name" value="BCAA_Transport_ATP-bd_LivF"/>
</dbReference>
<keyword evidence="4" id="KW-0547">Nucleotide-binding</keyword>
<evidence type="ECO:0000256" key="1">
    <source>
        <dbReference type="ARBA" id="ARBA00005417"/>
    </source>
</evidence>
<dbReference type="InterPro" id="IPR027417">
    <property type="entry name" value="P-loop_NTPase"/>
</dbReference>
<organism evidence="8 9">
    <name type="scientific">Azonexus hydrophilus</name>
    <dbReference type="NCBI Taxonomy" id="418702"/>
    <lineage>
        <taxon>Bacteria</taxon>
        <taxon>Pseudomonadati</taxon>
        <taxon>Pseudomonadota</taxon>
        <taxon>Betaproteobacteria</taxon>
        <taxon>Rhodocyclales</taxon>
        <taxon>Azonexaceae</taxon>
        <taxon>Azonexus</taxon>
    </lineage>
</organism>
<keyword evidence="2" id="KW-0813">Transport</keyword>
<protein>
    <submittedName>
        <fullName evidence="8">ABC transporter</fullName>
    </submittedName>
</protein>
<keyword evidence="6" id="KW-0029">Amino-acid transport</keyword>
<dbReference type="GO" id="GO:0016887">
    <property type="term" value="F:ATP hydrolysis activity"/>
    <property type="evidence" value="ECO:0007669"/>
    <property type="project" value="InterPro"/>
</dbReference>
<accession>A0A1R1IBZ8</accession>
<proteinExistence type="inferred from homology"/>
<dbReference type="InterPro" id="IPR017871">
    <property type="entry name" value="ABC_transporter-like_CS"/>
</dbReference>
<dbReference type="CDD" id="cd12108">
    <property type="entry name" value="Hr-like"/>
    <property type="match status" value="1"/>
</dbReference>
<dbReference type="InterPro" id="IPR012312">
    <property type="entry name" value="Hemerythrin-like"/>
</dbReference>
<evidence type="ECO:0000256" key="5">
    <source>
        <dbReference type="ARBA" id="ARBA00022840"/>
    </source>
</evidence>
<dbReference type="AlphaFoldDB" id="A0A1R1IBZ8"/>
<evidence type="ECO:0000256" key="2">
    <source>
        <dbReference type="ARBA" id="ARBA00022448"/>
    </source>
</evidence>
<dbReference type="Gene3D" id="3.40.50.300">
    <property type="entry name" value="P-loop containing nucleotide triphosphate hydrolases"/>
    <property type="match status" value="1"/>
</dbReference>
<feature type="domain" description="ABC transporter" evidence="7">
    <location>
        <begin position="207"/>
        <end position="438"/>
    </location>
</feature>
<dbReference type="PANTHER" id="PTHR43820:SF4">
    <property type="entry name" value="HIGH-AFFINITY BRANCHED-CHAIN AMINO ACID TRANSPORT ATP-BINDING PROTEIN LIVF"/>
    <property type="match status" value="1"/>
</dbReference>
<dbReference type="GO" id="GO:0015807">
    <property type="term" value="P:L-amino acid transport"/>
    <property type="evidence" value="ECO:0007669"/>
    <property type="project" value="TreeGrafter"/>
</dbReference>
<dbReference type="InterPro" id="IPR003439">
    <property type="entry name" value="ABC_transporter-like_ATP-bd"/>
</dbReference>
<dbReference type="GO" id="GO:0005524">
    <property type="term" value="F:ATP binding"/>
    <property type="evidence" value="ECO:0007669"/>
    <property type="project" value="UniProtKB-KW"/>
</dbReference>
<dbReference type="EMBL" id="MTHD01000001">
    <property type="protein sequence ID" value="OMG56308.1"/>
    <property type="molecule type" value="Genomic_DNA"/>
</dbReference>
<keyword evidence="5" id="KW-0067">ATP-binding</keyword>
<dbReference type="GO" id="GO:0015658">
    <property type="term" value="F:branched-chain amino acid transmembrane transporter activity"/>
    <property type="evidence" value="ECO:0007669"/>
    <property type="project" value="TreeGrafter"/>
</dbReference>
<dbReference type="CDD" id="cd03224">
    <property type="entry name" value="ABC_TM1139_LivF_branched"/>
    <property type="match status" value="1"/>
</dbReference>
<keyword evidence="3" id="KW-0472">Membrane</keyword>
<comment type="caution">
    <text evidence="8">The sequence shown here is derived from an EMBL/GenBank/DDBJ whole genome shotgun (WGS) entry which is preliminary data.</text>
</comment>
<dbReference type="InterPro" id="IPR003593">
    <property type="entry name" value="AAA+_ATPase"/>
</dbReference>
<dbReference type="OrthoDB" id="9776369at2"/>
<evidence type="ECO:0000313" key="8">
    <source>
        <dbReference type="EMBL" id="OMG56308.1"/>
    </source>
</evidence>
<evidence type="ECO:0000313" key="9">
    <source>
        <dbReference type="Proteomes" id="UP000187526"/>
    </source>
</evidence>
<dbReference type="Pfam" id="PF01814">
    <property type="entry name" value="Hemerythrin"/>
    <property type="match status" value="1"/>
</dbReference>
<evidence type="ECO:0000256" key="6">
    <source>
        <dbReference type="ARBA" id="ARBA00022970"/>
    </source>
</evidence>
<dbReference type="RefSeq" id="WP_076091333.1">
    <property type="nucleotide sequence ID" value="NZ_MTHD01000001.1"/>
</dbReference>
<dbReference type="PROSITE" id="PS00211">
    <property type="entry name" value="ABC_TRANSPORTER_1"/>
    <property type="match status" value="1"/>
</dbReference>
<dbReference type="SUPFAM" id="SSF52540">
    <property type="entry name" value="P-loop containing nucleoside triphosphate hydrolases"/>
    <property type="match status" value="1"/>
</dbReference>
<dbReference type="STRING" id="418702.BJN45_01395"/>
<dbReference type="Proteomes" id="UP000187526">
    <property type="component" value="Unassembled WGS sequence"/>
</dbReference>
<dbReference type="PANTHER" id="PTHR43820">
    <property type="entry name" value="HIGH-AFFINITY BRANCHED-CHAIN AMINO ACID TRANSPORT ATP-BINDING PROTEIN LIVF"/>
    <property type="match status" value="1"/>
</dbReference>
<dbReference type="Gene3D" id="1.20.120.520">
    <property type="entry name" value="nmb1532 protein domain like"/>
    <property type="match status" value="1"/>
</dbReference>
<comment type="similarity">
    <text evidence="1">Belongs to the ABC transporter superfamily.</text>
</comment>
<dbReference type="SMART" id="SM00382">
    <property type="entry name" value="AAA"/>
    <property type="match status" value="1"/>
</dbReference>
<sequence>MEALRIITEEHQNLWRIAVTMEQVADEIEAGGHIEREFFNSLFDYIEQFVDRAHHPKEDDYLFRLLRLRSDDAVAILDRLQAEHRNGPENLKALRTKLADAAAGKLGGADFAYALRVYTEGLKSHIHSEEKDAIPLAREVLTAEDWAEIDRAFLDNEDPIFGEKAKAEFRELFHRIVSLAPESIGLGAHSGGTLQAGAVPGQREVLLSVSGLESCYGRITALKGIDLEVRKGELVALVGANGAGKTTFLRTLSGVQPMSGGKILFEGDDISRLRSDLRMRRGICQSPEGRQVFGPLSIEDNLRLGAYTQPKQQVPEDMEKVFSMFPILKEKRHLPAGTLSGGQQQMLAIGRALMGRPKMLLLDEPSMGLAPLLVEEVFNVIKTLKAQGMTILLVEQNAFAALAIADRGYVLETGNVTLTGTGQELISNEQVRAAYLGM</sequence>